<dbReference type="Pfam" id="PF05065">
    <property type="entry name" value="Phage_capsid"/>
    <property type="match status" value="1"/>
</dbReference>
<dbReference type="EMBL" id="CP018664">
    <property type="protein sequence ID" value="APP32182.1"/>
    <property type="molecule type" value="Genomic_DNA"/>
</dbReference>
<dbReference type="RefSeq" id="WP_000137064.1">
    <property type="nucleotide sequence ID" value="NZ_CAUZGM010000002.1"/>
</dbReference>
<dbReference type="InterPro" id="IPR054612">
    <property type="entry name" value="Phage_capsid-like_C"/>
</dbReference>
<evidence type="ECO:0000313" key="3">
    <source>
        <dbReference type="EMBL" id="APP32182.1"/>
    </source>
</evidence>
<evidence type="ECO:0000259" key="2">
    <source>
        <dbReference type="Pfam" id="PF05065"/>
    </source>
</evidence>
<dbReference type="SUPFAM" id="SSF56563">
    <property type="entry name" value="Major capsid protein gp5"/>
    <property type="match status" value="1"/>
</dbReference>
<sequence>MTEKTLEQLAQEFQKHVDTVKGYAEEFKGKYEKNEQISQSAKDKADEALTAMNEMKNKVAEIEQKAARRGNGDVETKKQTMGGEFVETTEYKNAAEAQYRGIQRVELKNTIGTTEVGKIIPATNLGLQLPNQMRLTIRDILAGGSMSGNVLEYVQMQDFTNNAAVVAEGAPKPESAITFTDKDAKAVVIAHWLKVTTQMLSDAPALQSFIDNILRHGLDIKLEKQILAGDGTNGNMLGLIPQATAYAPPAGAPATPNMFDVLRFAMLQVVLADDFANGHVLNPIDWALMETQKDANGNYIIGNPQSQAVPTLWGLPVVQTAAMDAGKFLTGAFNTAAQYFERWGAAVQIGMQGDDFTSNKRTLLAETRGALAVYKPKSLVYGSYTPATGG</sequence>
<gene>
    <name evidence="3" type="ORF">AUO97_15625</name>
</gene>
<accession>A0A1E3M518</accession>
<evidence type="ECO:0000313" key="4">
    <source>
        <dbReference type="Proteomes" id="UP000072389"/>
    </source>
</evidence>
<protein>
    <submittedName>
        <fullName evidence="3">Capsid protein</fullName>
    </submittedName>
</protein>
<comment type="subcellular location">
    <subcellularLocation>
        <location evidence="1">Virion</location>
    </subcellularLocation>
</comment>
<proteinExistence type="predicted"/>
<dbReference type="Gene3D" id="3.30.2400.10">
    <property type="entry name" value="Major capsid protein gp5"/>
    <property type="match status" value="1"/>
</dbReference>
<name>A0A1E3M518_ACIBA</name>
<reference evidence="3 4" key="1">
    <citation type="journal article" date="2014" name="Antimicrob. Agents Chemother.">
        <title>Triclosan can select for an AdeIJK-overexpressing mutant of Acinetobacter baumannii ATCC 17978 that displays reduced susceptibility to multiple antibiotics.</title>
        <authorList>
            <person name="Fernando D.M."/>
            <person name="Xu W."/>
            <person name="Loewen P.C."/>
            <person name="Zhanel G.G."/>
            <person name="Kumar A."/>
        </authorList>
    </citation>
    <scope>NUCLEOTIDE SEQUENCE [LARGE SCALE GENOMIC DNA]</scope>
    <source>
        <strain evidence="3 4">ATCC 17978</strain>
    </source>
</reference>
<dbReference type="Gene3D" id="3.30.2320.10">
    <property type="entry name" value="hypothetical protein PF0899 domain"/>
    <property type="match status" value="1"/>
</dbReference>
<dbReference type="AlphaFoldDB" id="A0A1E3M518"/>
<dbReference type="NCBIfam" id="TIGR01554">
    <property type="entry name" value="major_cap_HK97"/>
    <property type="match status" value="1"/>
</dbReference>
<organism evidence="3 4">
    <name type="scientific">Acinetobacter baumannii</name>
    <dbReference type="NCBI Taxonomy" id="470"/>
    <lineage>
        <taxon>Bacteria</taxon>
        <taxon>Pseudomonadati</taxon>
        <taxon>Pseudomonadota</taxon>
        <taxon>Gammaproteobacteria</taxon>
        <taxon>Moraxellales</taxon>
        <taxon>Moraxellaceae</taxon>
        <taxon>Acinetobacter</taxon>
        <taxon>Acinetobacter calcoaceticus/baumannii complex</taxon>
    </lineage>
</organism>
<dbReference type="InterPro" id="IPR024455">
    <property type="entry name" value="Phage_capsid"/>
</dbReference>
<dbReference type="Proteomes" id="UP000072389">
    <property type="component" value="Chromosome"/>
</dbReference>
<feature type="domain" description="Phage capsid-like C-terminal" evidence="2">
    <location>
        <begin position="134"/>
        <end position="382"/>
    </location>
</feature>
<evidence type="ECO:0000256" key="1">
    <source>
        <dbReference type="ARBA" id="ARBA00004328"/>
    </source>
</evidence>